<feature type="transmembrane region" description="Helical" evidence="13">
    <location>
        <begin position="187"/>
        <end position="209"/>
    </location>
</feature>
<dbReference type="Pfam" id="PF05296">
    <property type="entry name" value="TAS2R"/>
    <property type="match status" value="1"/>
</dbReference>
<evidence type="ECO:0000256" key="12">
    <source>
        <dbReference type="RuleBase" id="RU004424"/>
    </source>
</evidence>
<evidence type="ECO:0000256" key="6">
    <source>
        <dbReference type="ARBA" id="ARBA00022989"/>
    </source>
</evidence>
<evidence type="ECO:0000256" key="4">
    <source>
        <dbReference type="ARBA" id="ARBA00022606"/>
    </source>
</evidence>
<evidence type="ECO:0000256" key="2">
    <source>
        <dbReference type="ARBA" id="ARBA00007376"/>
    </source>
</evidence>
<feature type="transmembrane region" description="Helical" evidence="13">
    <location>
        <begin position="91"/>
        <end position="112"/>
    </location>
</feature>
<organism evidence="15 16">
    <name type="scientific">Latimeria chalumnae</name>
    <name type="common">Coelacanth</name>
    <dbReference type="NCBI Taxonomy" id="7897"/>
    <lineage>
        <taxon>Eukaryota</taxon>
        <taxon>Metazoa</taxon>
        <taxon>Chordata</taxon>
        <taxon>Craniata</taxon>
        <taxon>Vertebrata</taxon>
        <taxon>Euteleostomi</taxon>
        <taxon>Coelacanthiformes</taxon>
        <taxon>Coelacanthidae</taxon>
        <taxon>Latimeria</taxon>
    </lineage>
</organism>
<evidence type="ECO:0000259" key="14">
    <source>
        <dbReference type="PROSITE" id="PS50262"/>
    </source>
</evidence>
<feature type="transmembrane region" description="Helical" evidence="13">
    <location>
        <begin position="49"/>
        <end position="71"/>
    </location>
</feature>
<sequence>YKTMVVDIIILQFVAELFILFFGFLGNFFIVHVYFLEYRKNRALQPTEVMVTFLALFNILIHVNLVIWFVVYLFNLCIYFDKAFYKVTDVIAIFLSKSSYWFTAWLCFFYCVKIVKVNRKLFVWLKQRISRMVNTLIIGTMFFSIIISYPCIYVIEIKTNVTSITQRCKDYYITGQSIEIYSPSLSFLGSFLPLALMVMSSMGIVIFLFRHSRNMTANTTTGSASRNDAHTTVAIMLICLIVLYLACTVTVFVANIIIAMIANDILIAISFTSSLYATGSSLILIIGTVKLRQSCSKLSCLCRRCNSKNPQHE</sequence>
<dbReference type="eggNOG" id="ENOG502SKRK">
    <property type="taxonomic scope" value="Eukaryota"/>
</dbReference>
<reference evidence="15" key="2">
    <citation type="submission" date="2025-08" db="UniProtKB">
        <authorList>
            <consortium name="Ensembl"/>
        </authorList>
    </citation>
    <scope>IDENTIFICATION</scope>
</reference>
<evidence type="ECO:0000313" key="16">
    <source>
        <dbReference type="Proteomes" id="UP000008672"/>
    </source>
</evidence>
<dbReference type="SUPFAM" id="SSF81321">
    <property type="entry name" value="Family A G protein-coupled receptor-like"/>
    <property type="match status" value="1"/>
</dbReference>
<dbReference type="PANTHER" id="PTHR11394">
    <property type="entry name" value="TASTE RECEPTOR TYPE 2"/>
    <property type="match status" value="1"/>
</dbReference>
<comment type="subcellular location">
    <subcellularLocation>
        <location evidence="1 12">Membrane</location>
        <topology evidence="1 12">Multi-pass membrane protein</topology>
    </subcellularLocation>
</comment>
<keyword evidence="9 12" id="KW-0675">Receptor</keyword>
<evidence type="ECO:0000256" key="13">
    <source>
        <dbReference type="SAM" id="Phobius"/>
    </source>
</evidence>
<evidence type="ECO:0000256" key="3">
    <source>
        <dbReference type="ARBA" id="ARBA00022480"/>
    </source>
</evidence>
<dbReference type="EMBL" id="AFYH01259027">
    <property type="status" value="NOT_ANNOTATED_CDS"/>
    <property type="molecule type" value="Genomic_DNA"/>
</dbReference>
<dbReference type="InterPro" id="IPR017452">
    <property type="entry name" value="GPCR_Rhodpsn_7TM"/>
</dbReference>
<keyword evidence="8 12" id="KW-0472">Membrane</keyword>
<reference evidence="15" key="3">
    <citation type="submission" date="2025-09" db="UniProtKB">
        <authorList>
            <consortium name="Ensembl"/>
        </authorList>
    </citation>
    <scope>IDENTIFICATION</scope>
</reference>
<dbReference type="InParanoid" id="H2ZX32"/>
<evidence type="ECO:0000256" key="10">
    <source>
        <dbReference type="ARBA" id="ARBA00023224"/>
    </source>
</evidence>
<keyword evidence="6 13" id="KW-1133">Transmembrane helix</keyword>
<evidence type="ECO:0000256" key="9">
    <source>
        <dbReference type="ARBA" id="ARBA00023170"/>
    </source>
</evidence>
<dbReference type="Ensembl" id="ENSLACT00000001967.1">
    <property type="protein sequence ID" value="ENSLACP00000001953.1"/>
    <property type="gene ID" value="ENSLACG00000001744.1"/>
</dbReference>
<evidence type="ECO:0000256" key="5">
    <source>
        <dbReference type="ARBA" id="ARBA00022692"/>
    </source>
</evidence>
<accession>H2ZX32</accession>
<feature type="domain" description="G-protein coupled receptors family 1 profile" evidence="14">
    <location>
        <begin position="26"/>
        <end position="287"/>
    </location>
</feature>
<dbReference type="GO" id="GO:0016020">
    <property type="term" value="C:membrane"/>
    <property type="evidence" value="ECO:0007669"/>
    <property type="project" value="UniProtKB-SubCell"/>
</dbReference>
<dbReference type="OMA" id="ISCHILY"/>
<dbReference type="PROSITE" id="PS50262">
    <property type="entry name" value="G_PROTEIN_RECEP_F1_2"/>
    <property type="match status" value="1"/>
</dbReference>
<keyword evidence="4 12" id="KW-0716">Sensory transduction</keyword>
<dbReference type="FunCoup" id="H2ZX32">
    <property type="interactions" value="381"/>
</dbReference>
<evidence type="ECO:0000313" key="15">
    <source>
        <dbReference type="Ensembl" id="ENSLACP00000001953.1"/>
    </source>
</evidence>
<keyword evidence="5 12" id="KW-0812">Transmembrane</keyword>
<keyword evidence="3 12" id="KW-0919">Taste</keyword>
<name>H2ZX32_LATCH</name>
<reference evidence="16" key="1">
    <citation type="submission" date="2011-08" db="EMBL/GenBank/DDBJ databases">
        <title>The draft genome of Latimeria chalumnae.</title>
        <authorList>
            <person name="Di Palma F."/>
            <person name="Alfoldi J."/>
            <person name="Johnson J."/>
            <person name="Berlin A."/>
            <person name="Gnerre S."/>
            <person name="Jaffe D."/>
            <person name="MacCallum I."/>
            <person name="Young S."/>
            <person name="Walker B.J."/>
            <person name="Lander E."/>
            <person name="Lindblad-Toh K."/>
        </authorList>
    </citation>
    <scope>NUCLEOTIDE SEQUENCE [LARGE SCALE GENOMIC DNA]</scope>
    <source>
        <strain evidence="16">Wild caught</strain>
    </source>
</reference>
<evidence type="ECO:0000256" key="1">
    <source>
        <dbReference type="ARBA" id="ARBA00004141"/>
    </source>
</evidence>
<dbReference type="PANTHER" id="PTHR11394:SF47">
    <property type="entry name" value="TASTE RECEPTOR TYPE 2 MEMBER 40"/>
    <property type="match status" value="1"/>
</dbReference>
<dbReference type="AlphaFoldDB" id="H2ZX32"/>
<dbReference type="GO" id="GO:0004930">
    <property type="term" value="F:G protein-coupled receptor activity"/>
    <property type="evidence" value="ECO:0007669"/>
    <property type="project" value="UniProtKB-KW"/>
</dbReference>
<evidence type="ECO:0000256" key="7">
    <source>
        <dbReference type="ARBA" id="ARBA00023040"/>
    </source>
</evidence>
<feature type="transmembrane region" description="Helical" evidence="13">
    <location>
        <begin position="233"/>
        <end position="259"/>
    </location>
</feature>
<feature type="transmembrane region" description="Helical" evidence="13">
    <location>
        <begin position="133"/>
        <end position="155"/>
    </location>
</feature>
<protein>
    <recommendedName>
        <fullName evidence="12">Taste receptor type 2</fullName>
    </recommendedName>
</protein>
<dbReference type="Gene3D" id="1.20.1070.10">
    <property type="entry name" value="Rhodopsin 7-helix transmembrane proteins"/>
    <property type="match status" value="1"/>
</dbReference>
<dbReference type="GeneTree" id="ENSGT01150000286961"/>
<comment type="similarity">
    <text evidence="2 11">Belongs to the G-protein coupled receptor T2R family.</text>
</comment>
<feature type="transmembrane region" description="Helical" evidence="13">
    <location>
        <begin position="265"/>
        <end position="289"/>
    </location>
</feature>
<keyword evidence="7 12" id="KW-0297">G-protein coupled receptor</keyword>
<dbReference type="HOGENOM" id="CLU_072337_0_0_1"/>
<dbReference type="InterPro" id="IPR007960">
    <property type="entry name" value="TAS2R"/>
</dbReference>
<keyword evidence="10 12" id="KW-0807">Transducer</keyword>
<evidence type="ECO:0000256" key="8">
    <source>
        <dbReference type="ARBA" id="ARBA00023136"/>
    </source>
</evidence>
<dbReference type="GO" id="GO:0033038">
    <property type="term" value="F:bitter taste receptor activity"/>
    <property type="evidence" value="ECO:0007669"/>
    <property type="project" value="InterPro"/>
</dbReference>
<gene>
    <name evidence="15" type="primary">LOC102351932</name>
</gene>
<evidence type="ECO:0000256" key="11">
    <source>
        <dbReference type="RuleBase" id="RU004423"/>
    </source>
</evidence>
<keyword evidence="16" id="KW-1185">Reference proteome</keyword>
<proteinExistence type="inferred from homology"/>
<feature type="transmembrane region" description="Helical" evidence="13">
    <location>
        <begin position="17"/>
        <end position="37"/>
    </location>
</feature>
<dbReference type="Proteomes" id="UP000008672">
    <property type="component" value="Unassembled WGS sequence"/>
</dbReference>